<dbReference type="RefSeq" id="WP_211876131.1">
    <property type="nucleotide sequence ID" value="NZ_JAAEDH010000029.1"/>
</dbReference>
<feature type="signal peptide" evidence="1">
    <location>
        <begin position="1"/>
        <end position="21"/>
    </location>
</feature>
<protein>
    <recommendedName>
        <fullName evidence="2">Alpha/beta hydrolase domain-containing protein</fullName>
    </recommendedName>
</protein>
<feature type="chain" id="PRO_5042033892" description="Alpha/beta hydrolase domain-containing protein" evidence="1">
    <location>
        <begin position="22"/>
        <end position="640"/>
    </location>
</feature>
<comment type="caution">
    <text evidence="3">The sequence shown here is derived from an EMBL/GenBank/DDBJ whole genome shotgun (WGS) entry which is preliminary data.</text>
</comment>
<evidence type="ECO:0000313" key="4">
    <source>
        <dbReference type="Proteomes" id="UP001196068"/>
    </source>
</evidence>
<name>A0AAF1K6E0_9PROT</name>
<evidence type="ECO:0000313" key="3">
    <source>
        <dbReference type="EMBL" id="MBR0657264.1"/>
    </source>
</evidence>
<proteinExistence type="predicted"/>
<reference evidence="3" key="1">
    <citation type="submission" date="2020-01" db="EMBL/GenBank/DDBJ databases">
        <authorList>
            <person name="Rat A."/>
        </authorList>
    </citation>
    <scope>NUCLEOTIDE SEQUENCE</scope>
    <source>
        <strain evidence="3">LMG 28251</strain>
    </source>
</reference>
<sequence>MPPIWKVLLVALLMTASAAQARILGIEITATEPFAAGRDFGAGPYRIIRGIARGALDPNDPRNAVIEGLNLAPRNAAGLVEYTTQFEILRPEDPARASGRLVHEVTNRGRKMIFAYLQDATAPQPAMNAMAAGAVGNALALRLGHTLVWNGWDPDVPREGGSLTITLPELNHVIRTIRDEFVFGVRLGGDGLAAPLSYPLADANPALARLTVRRGRADAPRDIAFEYAGPQAIRLPGGAAFEPLSIYEFRYPAMGARPLGMGFAATRDLVSHLRHAGAGSPVADIPIAGVLAVGISQSGRYLRHHLGLGMNADEAGRRLFDGMLVHIAGAGRVFINEAFAQPNRTATWHEDFSFPENWFPMAHAASEDPVSGETAALLRGDGSDPVILEVNTSTEYWQKGASLIHTDPAGLRDLPEPANVRHFLMAGTKHGGRAGLTTARGGCVNPNNPHSSGPLLRALLVALDDWATRGMAPPASRVPRIADGTLVSAAAVLEAFPPVPGAVRPPFATPIAPVLDWVAGTRGDERAWRPLVPAVDADGNERAGVLLPDLAVPLGTQTGWNIHAGAGLAAEMCDREGSFFAFAETRAARDAAGDPRLSLAERYGAVGRPRDRVVAAADSLVAARLLLPEDAAAFVAAARP</sequence>
<dbReference type="Proteomes" id="UP001196068">
    <property type="component" value="Unassembled WGS sequence"/>
</dbReference>
<organism evidence="3 4">
    <name type="scientific">Plastoroseomonas arctica</name>
    <dbReference type="NCBI Taxonomy" id="1509237"/>
    <lineage>
        <taxon>Bacteria</taxon>
        <taxon>Pseudomonadati</taxon>
        <taxon>Pseudomonadota</taxon>
        <taxon>Alphaproteobacteria</taxon>
        <taxon>Acetobacterales</taxon>
        <taxon>Acetobacteraceae</taxon>
        <taxon>Plastoroseomonas</taxon>
    </lineage>
</organism>
<dbReference type="AlphaFoldDB" id="A0AAF1K6E0"/>
<evidence type="ECO:0000259" key="2">
    <source>
        <dbReference type="Pfam" id="PF20091"/>
    </source>
</evidence>
<accession>A0AAF1K6E0</accession>
<evidence type="ECO:0000256" key="1">
    <source>
        <dbReference type="SAM" id="SignalP"/>
    </source>
</evidence>
<dbReference type="Pfam" id="PF20091">
    <property type="entry name" value="Abhydrolase_10"/>
    <property type="match status" value="1"/>
</dbReference>
<keyword evidence="1" id="KW-0732">Signal</keyword>
<keyword evidence="4" id="KW-1185">Reference proteome</keyword>
<gene>
    <name evidence="3" type="ORF">GXW79_19465</name>
</gene>
<dbReference type="EMBL" id="JAAEDH010000029">
    <property type="protein sequence ID" value="MBR0657264.1"/>
    <property type="molecule type" value="Genomic_DNA"/>
</dbReference>
<feature type="domain" description="Alpha/beta hydrolase" evidence="2">
    <location>
        <begin position="250"/>
        <end position="635"/>
    </location>
</feature>
<dbReference type="InterPro" id="IPR045394">
    <property type="entry name" value="Abhydrolase_dom"/>
</dbReference>
<reference evidence="3" key="2">
    <citation type="journal article" date="2021" name="Syst. Appl. Microbiol.">
        <title>Roseomonas hellenica sp. nov., isolated from roots of wild-growing Alkanna tinctoria.</title>
        <authorList>
            <person name="Rat A."/>
            <person name="Naranjo H.D."/>
            <person name="Lebbe L."/>
            <person name="Cnockaert M."/>
            <person name="Krigas N."/>
            <person name="Grigoriadou K."/>
            <person name="Maloupa E."/>
            <person name="Willems A."/>
        </authorList>
    </citation>
    <scope>NUCLEOTIDE SEQUENCE</scope>
    <source>
        <strain evidence="3">LMG 28251</strain>
    </source>
</reference>